<evidence type="ECO:0000313" key="1">
    <source>
        <dbReference type="EMBL" id="KAJ3510309.1"/>
    </source>
</evidence>
<keyword evidence="2" id="KW-1185">Reference proteome</keyword>
<protein>
    <submittedName>
        <fullName evidence="1">Uncharacterized protein</fullName>
    </submittedName>
</protein>
<evidence type="ECO:0000313" key="2">
    <source>
        <dbReference type="Proteomes" id="UP001148629"/>
    </source>
</evidence>
<proteinExistence type="predicted"/>
<gene>
    <name evidence="1" type="ORF">NM208_g15547</name>
</gene>
<dbReference type="Proteomes" id="UP001148629">
    <property type="component" value="Unassembled WGS sequence"/>
</dbReference>
<sequence length="246" mass="27113">MSATTEEPDQTAQPANEDSEQMRQEQASTDAAEAEGDGDATPAATSKPSLCGVCNVNPPKYKCPRCFLPYCSVACNRTHRENHPPDPEPRPQIEQPQSQPPSDTQKLSEPLPSDSSNPFHALETSDKLRLLFQKYPNLPDQLLKIHAATLPPPETKSVIPASLLKGLPPKKETWNHDIGIQNGKEALRKARRADGEDGDAIREYSELILHLMNAGGAEADVGNLLRQQLAQEDTKLIERLMAQEKR</sequence>
<dbReference type="EMBL" id="JANRMS010004248">
    <property type="protein sequence ID" value="KAJ3510309.1"/>
    <property type="molecule type" value="Genomic_DNA"/>
</dbReference>
<name>A0ACC1RFD1_9HYPO</name>
<reference evidence="1" key="1">
    <citation type="submission" date="2022-08" db="EMBL/GenBank/DDBJ databases">
        <title>Genome Sequence of Fusarium decemcellulare.</title>
        <authorList>
            <person name="Buettner E."/>
        </authorList>
    </citation>
    <scope>NUCLEOTIDE SEQUENCE</scope>
    <source>
        <strain evidence="1">Babe19</strain>
    </source>
</reference>
<accession>A0ACC1RFD1</accession>
<comment type="caution">
    <text evidence="1">The sequence shown here is derived from an EMBL/GenBank/DDBJ whole genome shotgun (WGS) entry which is preliminary data.</text>
</comment>
<organism evidence="1 2">
    <name type="scientific">Fusarium decemcellulare</name>
    <dbReference type="NCBI Taxonomy" id="57161"/>
    <lineage>
        <taxon>Eukaryota</taxon>
        <taxon>Fungi</taxon>
        <taxon>Dikarya</taxon>
        <taxon>Ascomycota</taxon>
        <taxon>Pezizomycotina</taxon>
        <taxon>Sordariomycetes</taxon>
        <taxon>Hypocreomycetidae</taxon>
        <taxon>Hypocreales</taxon>
        <taxon>Nectriaceae</taxon>
        <taxon>Fusarium</taxon>
        <taxon>Fusarium decemcellulare species complex</taxon>
    </lineage>
</organism>